<accession>A0AAE0FDY8</accession>
<dbReference type="InterPro" id="IPR013130">
    <property type="entry name" value="Fe3_Rdtase_TM_dom"/>
</dbReference>
<dbReference type="InterPro" id="IPR050369">
    <property type="entry name" value="RBOH/FRE"/>
</dbReference>
<keyword evidence="3 6" id="KW-1133">Transmembrane helix</keyword>
<comment type="caution">
    <text evidence="8">The sequence shown here is derived from an EMBL/GenBank/DDBJ whole genome shotgun (WGS) entry which is preliminary data.</text>
</comment>
<sequence length="718" mass="79873">MKPEDVDVLDPMEDSTADNEPLVSVPTPYLHRMALCVAAAGLIVIGIWTTAYFFESDWAVYGSSGMVTEWNYTFGSGYTKNQYWALWSATIVAPAAVVGILLVSQQVYSLALYSEEPKIAGGAAAFFFLAAGGFTAGAYFSYEEWSGKDLLDCGVFNCIHDEVSASAGQVEPGYATVVFFLALLLAALELILASRLLAQLQRLLKGSPTPLRRDSSAGAPPPWAMGTLSVESEAGETPYGWLPSGLNWCPFGFARRGDAKTSEEASALSQANQADTEPDAPASRLATAMVVIWLFPLLAYMTTFIPNSWEAVTGSLIYEDIREPTKTYDENGEVDSAPEVSYAVFETKTFEVATDSDETLYFRLYPDVWMYWTFIYAVVLTGLLGRASRPVRQFLAHRPAALRGHATCGGLVLLSYFSVLLIVFTYYWIHDHAWHSGEDMPANEQWARTFGQVGNLLLGLLILPVARNSMWTTVFGVSWESVLFVHIYLGYMLLVVIMCHIGCWWTTWDGISTYSDCYSEDGSCGDIFPENIYRILGYFPTNSFSKQQMDDENMYSDNFTIALATYITFPMFIINGVFSHYTVRRRNFELFYFSHYYFMAVYIMILWHATSAWFFVLPGLALWFWDRMIRVVRSNSVFVAAQLEPCAAGTVVHVEFEQVETFWGWRKGGQMGRQGLDPLLSSFPAEGGAEGAAPDQTKQLLSKIGVEGPGLSSKENAA</sequence>
<dbReference type="Pfam" id="PF01794">
    <property type="entry name" value="Ferric_reduct"/>
    <property type="match status" value="1"/>
</dbReference>
<gene>
    <name evidence="8" type="ORF">CYMTET_32964</name>
</gene>
<evidence type="ECO:0000256" key="6">
    <source>
        <dbReference type="SAM" id="Phobius"/>
    </source>
</evidence>
<feature type="transmembrane region" description="Helical" evidence="6">
    <location>
        <begin position="369"/>
        <end position="387"/>
    </location>
</feature>
<keyword evidence="2 6" id="KW-0812">Transmembrane</keyword>
<evidence type="ECO:0000256" key="2">
    <source>
        <dbReference type="ARBA" id="ARBA00022692"/>
    </source>
</evidence>
<evidence type="ECO:0000256" key="1">
    <source>
        <dbReference type="ARBA" id="ARBA00004141"/>
    </source>
</evidence>
<dbReference type="PANTHER" id="PTHR11972">
    <property type="entry name" value="NADPH OXIDASE"/>
    <property type="match status" value="1"/>
</dbReference>
<evidence type="ECO:0000256" key="5">
    <source>
        <dbReference type="ARBA" id="ARBA00023136"/>
    </source>
</evidence>
<reference evidence="8 9" key="1">
    <citation type="journal article" date="2015" name="Genome Biol. Evol.">
        <title>Comparative Genomics of a Bacterivorous Green Alga Reveals Evolutionary Causalities and Consequences of Phago-Mixotrophic Mode of Nutrition.</title>
        <authorList>
            <person name="Burns J.A."/>
            <person name="Paasch A."/>
            <person name="Narechania A."/>
            <person name="Kim E."/>
        </authorList>
    </citation>
    <scope>NUCLEOTIDE SEQUENCE [LARGE SCALE GENOMIC DNA]</scope>
    <source>
        <strain evidence="8 9">PLY_AMNH</strain>
    </source>
</reference>
<organism evidence="8 9">
    <name type="scientific">Cymbomonas tetramitiformis</name>
    <dbReference type="NCBI Taxonomy" id="36881"/>
    <lineage>
        <taxon>Eukaryota</taxon>
        <taxon>Viridiplantae</taxon>
        <taxon>Chlorophyta</taxon>
        <taxon>Pyramimonadophyceae</taxon>
        <taxon>Pyramimonadales</taxon>
        <taxon>Pyramimonadaceae</taxon>
        <taxon>Cymbomonas</taxon>
    </lineage>
</organism>
<dbReference type="AlphaFoldDB" id="A0AAE0FDY8"/>
<proteinExistence type="predicted"/>
<feature type="transmembrane region" description="Helical" evidence="6">
    <location>
        <begin position="84"/>
        <end position="103"/>
    </location>
</feature>
<evidence type="ECO:0000313" key="9">
    <source>
        <dbReference type="Proteomes" id="UP001190700"/>
    </source>
</evidence>
<feature type="transmembrane region" description="Helical" evidence="6">
    <location>
        <begin position="285"/>
        <end position="305"/>
    </location>
</feature>
<protein>
    <recommendedName>
        <fullName evidence="7">Ferric oxidoreductase domain-containing protein</fullName>
    </recommendedName>
</protein>
<feature type="domain" description="Ferric oxidoreductase" evidence="7">
    <location>
        <begin position="451"/>
        <end position="605"/>
    </location>
</feature>
<feature type="transmembrane region" description="Helical" evidence="6">
    <location>
        <begin position="34"/>
        <end position="54"/>
    </location>
</feature>
<keyword evidence="5 6" id="KW-0472">Membrane</keyword>
<feature type="transmembrane region" description="Helical" evidence="6">
    <location>
        <begin position="487"/>
        <end position="507"/>
    </location>
</feature>
<keyword evidence="9" id="KW-1185">Reference proteome</keyword>
<keyword evidence="4" id="KW-0560">Oxidoreductase</keyword>
<feature type="transmembrane region" description="Helical" evidence="6">
    <location>
        <begin position="174"/>
        <end position="198"/>
    </location>
</feature>
<dbReference type="PANTHER" id="PTHR11972:SF69">
    <property type="entry name" value="FERRIC REDUCTION OXIDASE 6-RELATED"/>
    <property type="match status" value="1"/>
</dbReference>
<feature type="transmembrane region" description="Helical" evidence="6">
    <location>
        <begin position="408"/>
        <end position="429"/>
    </location>
</feature>
<dbReference type="Proteomes" id="UP001190700">
    <property type="component" value="Unassembled WGS sequence"/>
</dbReference>
<feature type="transmembrane region" description="Helical" evidence="6">
    <location>
        <begin position="559"/>
        <end position="578"/>
    </location>
</feature>
<dbReference type="EMBL" id="LGRX02019939">
    <property type="protein sequence ID" value="KAK3257967.1"/>
    <property type="molecule type" value="Genomic_DNA"/>
</dbReference>
<comment type="subcellular location">
    <subcellularLocation>
        <location evidence="1">Membrane</location>
        <topology evidence="1">Multi-pass membrane protein</topology>
    </subcellularLocation>
</comment>
<evidence type="ECO:0000313" key="8">
    <source>
        <dbReference type="EMBL" id="KAK3257967.1"/>
    </source>
</evidence>
<evidence type="ECO:0000259" key="7">
    <source>
        <dbReference type="Pfam" id="PF01794"/>
    </source>
</evidence>
<feature type="transmembrane region" description="Helical" evidence="6">
    <location>
        <begin position="449"/>
        <end position="466"/>
    </location>
</feature>
<feature type="transmembrane region" description="Helical" evidence="6">
    <location>
        <begin position="599"/>
        <end position="625"/>
    </location>
</feature>
<evidence type="ECO:0000256" key="4">
    <source>
        <dbReference type="ARBA" id="ARBA00023002"/>
    </source>
</evidence>
<evidence type="ECO:0000256" key="3">
    <source>
        <dbReference type="ARBA" id="ARBA00022989"/>
    </source>
</evidence>
<dbReference type="GO" id="GO:0016491">
    <property type="term" value="F:oxidoreductase activity"/>
    <property type="evidence" value="ECO:0007669"/>
    <property type="project" value="UniProtKB-KW"/>
</dbReference>
<dbReference type="GO" id="GO:0005886">
    <property type="term" value="C:plasma membrane"/>
    <property type="evidence" value="ECO:0007669"/>
    <property type="project" value="TreeGrafter"/>
</dbReference>
<feature type="transmembrane region" description="Helical" evidence="6">
    <location>
        <begin position="123"/>
        <end position="142"/>
    </location>
</feature>
<name>A0AAE0FDY8_9CHLO</name>